<feature type="domain" description="AB hydrolase-1" evidence="2">
    <location>
        <begin position="33"/>
        <end position="277"/>
    </location>
</feature>
<keyword evidence="1 4" id="KW-0378">Hydrolase</keyword>
<proteinExistence type="predicted"/>
<dbReference type="Pfam" id="PF00561">
    <property type="entry name" value="Abhydrolase_1"/>
    <property type="match status" value="1"/>
</dbReference>
<sequence>MHDLIEPGWTLTHRAVNGLDLVVVEAGPADGAPVILLHGFPEFWWGWRRQIAALAQAGYRVIAPNLRGYAGSAAPKPVASYHLDILAADVLGLAKACGVSRFDLVAHDWGAVIAWRVLNLYPDLVARAVLMDGPHPDQLAAYAAAHPRQAARSAYVAMFQPPVLPELALRAFGYAALKASLRGSARPGTFSDRDLATYEWTWAQPGALSAMLNYYRALRLRRAQARPPAITTPVLVLWGQGDAFLEPGLARAALSLCQAGRLIVVPQAGHWLHLEQPAAVNAAILEFLGEGAETSGNGPGPPALVGEEADMSIKQQADQEIEASRDGDADLAFLLPEDQWDAFLSQTGAISQGDPPEATYRGVRFKRAPVTAIIHEEGF</sequence>
<evidence type="ECO:0000256" key="1">
    <source>
        <dbReference type="ARBA" id="ARBA00022801"/>
    </source>
</evidence>
<dbReference type="EMBL" id="CP026100">
    <property type="protein sequence ID" value="AYV48565.1"/>
    <property type="molecule type" value="Genomic_DNA"/>
</dbReference>
<reference evidence="3 6" key="2">
    <citation type="submission" date="2018-01" db="EMBL/GenBank/DDBJ databases">
        <title>Complete genome sequence of Caulobacter flavus RHGG3.</title>
        <authorList>
            <person name="Yang E."/>
        </authorList>
    </citation>
    <scope>NUCLEOTIDE SEQUENCE [LARGE SCALE GENOMIC DNA]</scope>
    <source>
        <strain evidence="3 6">RHGG3</strain>
    </source>
</reference>
<protein>
    <submittedName>
        <fullName evidence="4">Alpha/beta hydrolase</fullName>
    </submittedName>
</protein>
<evidence type="ECO:0000313" key="6">
    <source>
        <dbReference type="Proteomes" id="UP000281192"/>
    </source>
</evidence>
<accession>A0A2N5CP65</accession>
<dbReference type="PRINTS" id="PR00412">
    <property type="entry name" value="EPOXHYDRLASE"/>
</dbReference>
<dbReference type="PANTHER" id="PTHR43329">
    <property type="entry name" value="EPOXIDE HYDROLASE"/>
    <property type="match status" value="1"/>
</dbReference>
<evidence type="ECO:0000313" key="3">
    <source>
        <dbReference type="EMBL" id="AYV48565.1"/>
    </source>
</evidence>
<evidence type="ECO:0000259" key="2">
    <source>
        <dbReference type="Pfam" id="PF00561"/>
    </source>
</evidence>
<dbReference type="Proteomes" id="UP000234483">
    <property type="component" value="Unassembled WGS sequence"/>
</dbReference>
<dbReference type="KEGG" id="cfh:C1707_21155"/>
<dbReference type="SUPFAM" id="SSF53474">
    <property type="entry name" value="alpha/beta-Hydrolases"/>
    <property type="match status" value="1"/>
</dbReference>
<dbReference type="Proteomes" id="UP000281192">
    <property type="component" value="Chromosome"/>
</dbReference>
<name>A0A2N5CP65_9CAUL</name>
<dbReference type="EMBL" id="PJRQ01000041">
    <property type="protein sequence ID" value="PLR08718.1"/>
    <property type="molecule type" value="Genomic_DNA"/>
</dbReference>
<dbReference type="Gene3D" id="3.40.50.1820">
    <property type="entry name" value="alpha/beta hydrolase"/>
    <property type="match status" value="1"/>
</dbReference>
<dbReference type="AlphaFoldDB" id="A0A2N5CP65"/>
<keyword evidence="6" id="KW-1185">Reference proteome</keyword>
<dbReference type="InterPro" id="IPR000639">
    <property type="entry name" value="Epox_hydrolase-like"/>
</dbReference>
<dbReference type="OrthoDB" id="7190401at2"/>
<gene>
    <name evidence="3" type="ORF">C1707_21155</name>
    <name evidence="4" type="ORF">CFHF_19910</name>
</gene>
<dbReference type="InterPro" id="IPR000073">
    <property type="entry name" value="AB_hydrolase_1"/>
</dbReference>
<dbReference type="GO" id="GO:0016787">
    <property type="term" value="F:hydrolase activity"/>
    <property type="evidence" value="ECO:0007669"/>
    <property type="project" value="UniProtKB-KW"/>
</dbReference>
<dbReference type="InterPro" id="IPR029058">
    <property type="entry name" value="AB_hydrolase_fold"/>
</dbReference>
<reference evidence="4 5" key="1">
    <citation type="submission" date="2017-12" db="EMBL/GenBank/DDBJ databases">
        <title>The genome sequence of Caulobacter flavus CGMCC1 15093.</title>
        <authorList>
            <person name="Gao J."/>
            <person name="Mao X."/>
            <person name="Sun J."/>
        </authorList>
    </citation>
    <scope>NUCLEOTIDE SEQUENCE [LARGE SCALE GENOMIC DNA]</scope>
    <source>
        <strain evidence="4 5">CGMCC1 15093</strain>
    </source>
</reference>
<evidence type="ECO:0000313" key="5">
    <source>
        <dbReference type="Proteomes" id="UP000234483"/>
    </source>
</evidence>
<dbReference type="RefSeq" id="WP_101714676.1">
    <property type="nucleotide sequence ID" value="NZ_CP026100.1"/>
</dbReference>
<organism evidence="4 5">
    <name type="scientific">Caulobacter flavus</name>
    <dbReference type="NCBI Taxonomy" id="1679497"/>
    <lineage>
        <taxon>Bacteria</taxon>
        <taxon>Pseudomonadati</taxon>
        <taxon>Pseudomonadota</taxon>
        <taxon>Alphaproteobacteria</taxon>
        <taxon>Caulobacterales</taxon>
        <taxon>Caulobacteraceae</taxon>
        <taxon>Caulobacter</taxon>
    </lineage>
</organism>
<evidence type="ECO:0000313" key="4">
    <source>
        <dbReference type="EMBL" id="PLR08718.1"/>
    </source>
</evidence>